<reference evidence="1" key="1">
    <citation type="submission" date="2018-06" db="EMBL/GenBank/DDBJ databases">
        <authorList>
            <person name="Zhirakovskaya E."/>
        </authorList>
    </citation>
    <scope>NUCLEOTIDE SEQUENCE</scope>
</reference>
<sequence>MINRNAIENIRKALNRQAAVA</sequence>
<name>A0A3B0TBP2_9ZZZZ</name>
<evidence type="ECO:0000313" key="1">
    <source>
        <dbReference type="EMBL" id="VAW14300.1"/>
    </source>
</evidence>
<feature type="non-terminal residue" evidence="1">
    <location>
        <position position="21"/>
    </location>
</feature>
<protein>
    <submittedName>
        <fullName evidence="1">Uncharacterized protein</fullName>
    </submittedName>
</protein>
<gene>
    <name evidence="1" type="ORF">MNBD_BACTEROID05-720</name>
</gene>
<dbReference type="AlphaFoldDB" id="A0A3B0TBP2"/>
<organism evidence="1">
    <name type="scientific">hydrothermal vent metagenome</name>
    <dbReference type="NCBI Taxonomy" id="652676"/>
    <lineage>
        <taxon>unclassified sequences</taxon>
        <taxon>metagenomes</taxon>
        <taxon>ecological metagenomes</taxon>
    </lineage>
</organism>
<accession>A0A3B0TBP2</accession>
<proteinExistence type="predicted"/>
<dbReference type="EMBL" id="UOEN01000211">
    <property type="protein sequence ID" value="VAW14300.1"/>
    <property type="molecule type" value="Genomic_DNA"/>
</dbReference>